<accession>A0A182JL33</accession>
<protein>
    <submittedName>
        <fullName evidence="1">Uncharacterized protein</fullName>
    </submittedName>
</protein>
<dbReference type="VEuPathDB" id="VectorBase:AATE020081"/>
<evidence type="ECO:0000313" key="1">
    <source>
        <dbReference type="EnsemblMetazoa" id="AATE020081-PA.1"/>
    </source>
</evidence>
<organism evidence="1">
    <name type="scientific">Anopheles atroparvus</name>
    <name type="common">European mosquito</name>
    <dbReference type="NCBI Taxonomy" id="41427"/>
    <lineage>
        <taxon>Eukaryota</taxon>
        <taxon>Metazoa</taxon>
        <taxon>Ecdysozoa</taxon>
        <taxon>Arthropoda</taxon>
        <taxon>Hexapoda</taxon>
        <taxon>Insecta</taxon>
        <taxon>Pterygota</taxon>
        <taxon>Neoptera</taxon>
        <taxon>Endopterygota</taxon>
        <taxon>Diptera</taxon>
        <taxon>Nematocera</taxon>
        <taxon>Culicoidea</taxon>
        <taxon>Culicidae</taxon>
        <taxon>Anophelinae</taxon>
        <taxon>Anopheles</taxon>
    </lineage>
</organism>
<reference evidence="1" key="1">
    <citation type="submission" date="2022-08" db="UniProtKB">
        <authorList>
            <consortium name="EnsemblMetazoa"/>
        </authorList>
    </citation>
    <scope>IDENTIFICATION</scope>
    <source>
        <strain evidence="1">EBRO</strain>
    </source>
</reference>
<name>A0A182JL33_ANOAO</name>
<dbReference type="EnsemblMetazoa" id="AATE020081-RA">
    <property type="protein sequence ID" value="AATE020081-PA.1"/>
    <property type="gene ID" value="AATE020081"/>
</dbReference>
<proteinExistence type="predicted"/>
<dbReference type="AlphaFoldDB" id="A0A182JL33"/>
<sequence length="217" mass="23557">MLALSPSRPSAPPSFFPPLTGVFPVPGPFRSRLPSRSPGRVSFANSSEISIVMSVRTPTAGRSTDSEPELPELPELDSSLFVSGCETRFSFCVSTVTWILGKFLYTLTNPPAPSVSSFSRSSASVKSTFPTPSNPSEANAKGVCEASVQVSLQLPRSERETTCRGQTPKTRLFPRFTEVNPSSKLAMLAMTLETKGGRLAFRQQKPNRTEAKIVDQR</sequence>